<keyword evidence="3" id="KW-1185">Reference proteome</keyword>
<dbReference type="EMBL" id="JAUEPR010000005">
    <property type="protein sequence ID" value="KAK0484431.1"/>
    <property type="molecule type" value="Genomic_DNA"/>
</dbReference>
<evidence type="ECO:0000313" key="2">
    <source>
        <dbReference type="EMBL" id="KAK0484431.1"/>
    </source>
</evidence>
<evidence type="ECO:0000256" key="1">
    <source>
        <dbReference type="SAM" id="MobiDB-lite"/>
    </source>
</evidence>
<feature type="compositionally biased region" description="Low complexity" evidence="1">
    <location>
        <begin position="1"/>
        <end position="26"/>
    </location>
</feature>
<sequence>MSQTTGAAANSNDGSGNPGSSTTNPSKVPEDMNMDKLRAKLSKDVLERNARRAKRRQELSARGGSPSDVSEDEKDEFNLMVQTVQRAVEAKMLSLPIKASTATTPGTVLSSDAASTSMDAALSRLYSDEATAKNQDAYVPNDTAFHEDYKALLVHRISIPLTMFHSSYLRNLQYNDDTLPQVKITRLTTDGVSKNSSVLDIAKAPLEVGLSCADFLECYNNLLEFVASIGFGERTLQGLSDHLHAMLSDPHFSMWFEAYKQFDKDYRAKLFKDLFIPDPLGLHAIAVLYGHW</sequence>
<name>A0AA39PIQ7_9AGAR</name>
<proteinExistence type="predicted"/>
<gene>
    <name evidence="2" type="ORF">IW261DRAFT_836958</name>
</gene>
<feature type="region of interest" description="Disordered" evidence="1">
    <location>
        <begin position="1"/>
        <end position="74"/>
    </location>
</feature>
<dbReference type="AlphaFoldDB" id="A0AA39PIQ7"/>
<accession>A0AA39PIQ7</accession>
<comment type="caution">
    <text evidence="2">The sequence shown here is derived from an EMBL/GenBank/DDBJ whole genome shotgun (WGS) entry which is preliminary data.</text>
</comment>
<protein>
    <submittedName>
        <fullName evidence="2">Uncharacterized protein</fullName>
    </submittedName>
</protein>
<feature type="compositionally biased region" description="Basic and acidic residues" evidence="1">
    <location>
        <begin position="28"/>
        <end position="50"/>
    </location>
</feature>
<reference evidence="2" key="1">
    <citation type="submission" date="2023-06" db="EMBL/GenBank/DDBJ databases">
        <authorList>
            <consortium name="Lawrence Berkeley National Laboratory"/>
            <person name="Ahrendt S."/>
            <person name="Sahu N."/>
            <person name="Indic B."/>
            <person name="Wong-Bajracharya J."/>
            <person name="Merenyi Z."/>
            <person name="Ke H.-M."/>
            <person name="Monk M."/>
            <person name="Kocsube S."/>
            <person name="Drula E."/>
            <person name="Lipzen A."/>
            <person name="Balint B."/>
            <person name="Henrissat B."/>
            <person name="Andreopoulos B."/>
            <person name="Martin F.M."/>
            <person name="Harder C.B."/>
            <person name="Rigling D."/>
            <person name="Ford K.L."/>
            <person name="Foster G.D."/>
            <person name="Pangilinan J."/>
            <person name="Papanicolaou A."/>
            <person name="Barry K."/>
            <person name="LaButti K."/>
            <person name="Viragh M."/>
            <person name="Koriabine M."/>
            <person name="Yan M."/>
            <person name="Riley R."/>
            <person name="Champramary S."/>
            <person name="Plett K.L."/>
            <person name="Tsai I.J."/>
            <person name="Slot J."/>
            <person name="Sipos G."/>
            <person name="Plett J."/>
            <person name="Nagy L.G."/>
            <person name="Grigoriev I.V."/>
        </authorList>
    </citation>
    <scope>NUCLEOTIDE SEQUENCE</scope>
    <source>
        <strain evidence="2">ICMP 16352</strain>
    </source>
</reference>
<evidence type="ECO:0000313" key="3">
    <source>
        <dbReference type="Proteomes" id="UP001175227"/>
    </source>
</evidence>
<organism evidence="2 3">
    <name type="scientific">Armillaria novae-zelandiae</name>
    <dbReference type="NCBI Taxonomy" id="153914"/>
    <lineage>
        <taxon>Eukaryota</taxon>
        <taxon>Fungi</taxon>
        <taxon>Dikarya</taxon>
        <taxon>Basidiomycota</taxon>
        <taxon>Agaricomycotina</taxon>
        <taxon>Agaricomycetes</taxon>
        <taxon>Agaricomycetidae</taxon>
        <taxon>Agaricales</taxon>
        <taxon>Marasmiineae</taxon>
        <taxon>Physalacriaceae</taxon>
        <taxon>Armillaria</taxon>
    </lineage>
</organism>
<dbReference type="Proteomes" id="UP001175227">
    <property type="component" value="Unassembled WGS sequence"/>
</dbReference>